<evidence type="ECO:0000256" key="1">
    <source>
        <dbReference type="SAM" id="MobiDB-lite"/>
    </source>
</evidence>
<organism evidence="2 3">
    <name type="scientific">Bacillus cereus</name>
    <dbReference type="NCBI Taxonomy" id="1396"/>
    <lineage>
        <taxon>Bacteria</taxon>
        <taxon>Bacillati</taxon>
        <taxon>Bacillota</taxon>
        <taxon>Bacilli</taxon>
        <taxon>Bacillales</taxon>
        <taxon>Bacillaceae</taxon>
        <taxon>Bacillus</taxon>
        <taxon>Bacillus cereus group</taxon>
    </lineage>
</organism>
<dbReference type="Proteomes" id="UP000222054">
    <property type="component" value="Unassembled WGS sequence"/>
</dbReference>
<dbReference type="Pfam" id="PF19409">
    <property type="entry name" value="Thiopep_pre"/>
    <property type="match status" value="1"/>
</dbReference>
<dbReference type="NCBIfam" id="TIGR03892">
    <property type="entry name" value="thiopep_precurs"/>
    <property type="match status" value="1"/>
</dbReference>
<evidence type="ECO:0000313" key="2">
    <source>
        <dbReference type="EMBL" id="PGM87366.1"/>
    </source>
</evidence>
<dbReference type="AlphaFoldDB" id="A0A2A9ZAB0"/>
<reference evidence="2 3" key="1">
    <citation type="submission" date="2017-09" db="EMBL/GenBank/DDBJ databases">
        <title>Large-scale bioinformatics analysis of Bacillus genomes uncovers conserved roles of natural products in bacterial physiology.</title>
        <authorList>
            <consortium name="Agbiome Team Llc"/>
            <person name="Bleich R.M."/>
            <person name="Grubbs K.J."/>
            <person name="Santa Maria K.C."/>
            <person name="Allen S.E."/>
            <person name="Farag S."/>
            <person name="Shank E.A."/>
            <person name="Bowers A."/>
        </authorList>
    </citation>
    <scope>NUCLEOTIDE SEQUENCE [LARGE SCALE GENOMIC DNA]</scope>
    <source>
        <strain evidence="2 3">AFS053130</strain>
    </source>
</reference>
<protein>
    <submittedName>
        <fullName evidence="2">Thiazolylpeptide-type bacteriocin</fullName>
    </submittedName>
</protein>
<feature type="region of interest" description="Disordered" evidence="1">
    <location>
        <begin position="34"/>
        <end position="57"/>
    </location>
</feature>
<proteinExistence type="predicted"/>
<accession>A0A2A9ZAB0</accession>
<feature type="compositionally biased region" description="Polar residues" evidence="1">
    <location>
        <begin position="35"/>
        <end position="47"/>
    </location>
</feature>
<sequence>MEKMNKENVNFFDDLEITGLDITEVTDAISIPETGASSGSNGTYLCGSSSCCSSCCS</sequence>
<evidence type="ECO:0000313" key="3">
    <source>
        <dbReference type="Proteomes" id="UP000222054"/>
    </source>
</evidence>
<dbReference type="InterPro" id="IPR023895">
    <property type="entry name" value="Thiopep_bacteriocin_prcur"/>
</dbReference>
<gene>
    <name evidence="2" type="ORF">CN958_30420</name>
</gene>
<dbReference type="EMBL" id="NUHO01000245">
    <property type="protein sequence ID" value="PGM87366.1"/>
    <property type="molecule type" value="Genomic_DNA"/>
</dbReference>
<name>A0A2A9ZAB0_BACCE</name>
<comment type="caution">
    <text evidence="2">The sequence shown here is derived from an EMBL/GenBank/DDBJ whole genome shotgun (WGS) entry which is preliminary data.</text>
</comment>
<dbReference type="RefSeq" id="WP_002169255.1">
    <property type="nucleotide sequence ID" value="NZ_JAZIEZ010000003.1"/>
</dbReference>